<evidence type="ECO:0000313" key="1">
    <source>
        <dbReference type="EMBL" id="KAH0807370.1"/>
    </source>
</evidence>
<organism evidence="1 2">
    <name type="scientific">Tenebrio molitor</name>
    <name type="common">Yellow mealworm beetle</name>
    <dbReference type="NCBI Taxonomy" id="7067"/>
    <lineage>
        <taxon>Eukaryota</taxon>
        <taxon>Metazoa</taxon>
        <taxon>Ecdysozoa</taxon>
        <taxon>Arthropoda</taxon>
        <taxon>Hexapoda</taxon>
        <taxon>Insecta</taxon>
        <taxon>Pterygota</taxon>
        <taxon>Neoptera</taxon>
        <taxon>Endopterygota</taxon>
        <taxon>Coleoptera</taxon>
        <taxon>Polyphaga</taxon>
        <taxon>Cucujiformia</taxon>
        <taxon>Tenebrionidae</taxon>
        <taxon>Tenebrio</taxon>
    </lineage>
</organism>
<reference evidence="1" key="2">
    <citation type="submission" date="2021-08" db="EMBL/GenBank/DDBJ databases">
        <authorList>
            <person name="Eriksson T."/>
        </authorList>
    </citation>
    <scope>NUCLEOTIDE SEQUENCE</scope>
    <source>
        <strain evidence="1">Stoneville</strain>
        <tissue evidence="1">Whole head</tissue>
    </source>
</reference>
<keyword evidence="2" id="KW-1185">Reference proteome</keyword>
<protein>
    <submittedName>
        <fullName evidence="1">Uncharacterized protein</fullName>
    </submittedName>
</protein>
<dbReference type="Proteomes" id="UP000719412">
    <property type="component" value="Unassembled WGS sequence"/>
</dbReference>
<comment type="caution">
    <text evidence="1">The sequence shown here is derived from an EMBL/GenBank/DDBJ whole genome shotgun (WGS) entry which is preliminary data.</text>
</comment>
<gene>
    <name evidence="1" type="ORF">GEV33_015422</name>
</gene>
<dbReference type="EMBL" id="JABDTM020030640">
    <property type="protein sequence ID" value="KAH0807370.1"/>
    <property type="molecule type" value="Genomic_DNA"/>
</dbReference>
<dbReference type="AlphaFoldDB" id="A0A8J6GWF8"/>
<accession>A0A8J6GWF8</accession>
<reference evidence="1" key="1">
    <citation type="journal article" date="2020" name="J Insects Food Feed">
        <title>The yellow mealworm (Tenebrio molitor) genome: a resource for the emerging insects as food and feed industry.</title>
        <authorList>
            <person name="Eriksson T."/>
            <person name="Andere A."/>
            <person name="Kelstrup H."/>
            <person name="Emery V."/>
            <person name="Picard C."/>
        </authorList>
    </citation>
    <scope>NUCLEOTIDE SEQUENCE</scope>
    <source>
        <strain evidence="1">Stoneville</strain>
        <tissue evidence="1">Whole head</tissue>
    </source>
</reference>
<proteinExistence type="predicted"/>
<evidence type="ECO:0000313" key="2">
    <source>
        <dbReference type="Proteomes" id="UP000719412"/>
    </source>
</evidence>
<name>A0A8J6GWF8_TENMO</name>
<sequence>MGERGRCVPATQYFKHYSPGVISATHCIGEERPDGLLQTRSQTLLMQDGLQFQAIMGPSSQKLHVCEHEYGLQYESIDEYCNKLSRSPTAPIIRGLVIAANLAPVKTSRKRPGINPDSKTPRPKYSPLSTAALVRSQLPKGQHRLANSILATESKPKTWIDLGNLQLNVEPVAVTLARSLTGKEDETGRDALPELAVRLVNMPDGQHDR</sequence>